<organism evidence="3 4">
    <name type="scientific">Strongyloides papillosus</name>
    <name type="common">Intestinal threadworm</name>
    <dbReference type="NCBI Taxonomy" id="174720"/>
    <lineage>
        <taxon>Eukaryota</taxon>
        <taxon>Metazoa</taxon>
        <taxon>Ecdysozoa</taxon>
        <taxon>Nematoda</taxon>
        <taxon>Chromadorea</taxon>
        <taxon>Rhabditida</taxon>
        <taxon>Tylenchina</taxon>
        <taxon>Panagrolaimomorpha</taxon>
        <taxon>Strongyloidoidea</taxon>
        <taxon>Strongyloididae</taxon>
        <taxon>Strongyloides</taxon>
    </lineage>
</organism>
<keyword evidence="2" id="KW-0732">Signal</keyword>
<evidence type="ECO:0000313" key="4">
    <source>
        <dbReference type="WBParaSite" id="SPAL_0001209100.1"/>
    </source>
</evidence>
<sequence>MKSITFGIVLILFTNLLTTESFAIKGDITINNKENADSLPIILNDEDVNDIQKRQNRARRLRRQRRRRNQQVRSIVTNVANLQTQLNNLQSALNSRLASVATMG</sequence>
<reference evidence="4" key="1">
    <citation type="submission" date="2017-02" db="UniProtKB">
        <authorList>
            <consortium name="WormBaseParasite"/>
        </authorList>
    </citation>
    <scope>IDENTIFICATION</scope>
</reference>
<dbReference type="WBParaSite" id="SPAL_0001209100.1">
    <property type="protein sequence ID" value="SPAL_0001209100.1"/>
    <property type="gene ID" value="SPAL_0001209100"/>
</dbReference>
<accession>A0A0N5C278</accession>
<evidence type="ECO:0000256" key="1">
    <source>
        <dbReference type="SAM" id="Coils"/>
    </source>
</evidence>
<proteinExistence type="predicted"/>
<dbReference type="Proteomes" id="UP000046392">
    <property type="component" value="Unplaced"/>
</dbReference>
<evidence type="ECO:0000256" key="2">
    <source>
        <dbReference type="SAM" id="SignalP"/>
    </source>
</evidence>
<protein>
    <submittedName>
        <fullName evidence="4">BZIP domain-containing protein</fullName>
    </submittedName>
</protein>
<feature type="signal peptide" evidence="2">
    <location>
        <begin position="1"/>
        <end position="23"/>
    </location>
</feature>
<feature type="chain" id="PRO_5005895226" evidence="2">
    <location>
        <begin position="24"/>
        <end position="104"/>
    </location>
</feature>
<keyword evidence="3" id="KW-1185">Reference proteome</keyword>
<dbReference type="AlphaFoldDB" id="A0A0N5C278"/>
<name>A0A0N5C278_STREA</name>
<feature type="coiled-coil region" evidence="1">
    <location>
        <begin position="51"/>
        <end position="92"/>
    </location>
</feature>
<evidence type="ECO:0000313" key="3">
    <source>
        <dbReference type="Proteomes" id="UP000046392"/>
    </source>
</evidence>
<keyword evidence="1" id="KW-0175">Coiled coil</keyword>